<organism evidence="2 3">
    <name type="scientific">Ignisphaera cupida</name>
    <dbReference type="NCBI Taxonomy" id="3050454"/>
    <lineage>
        <taxon>Archaea</taxon>
        <taxon>Thermoproteota</taxon>
        <taxon>Thermoprotei</taxon>
        <taxon>Desulfurococcales</taxon>
        <taxon>Desulfurococcaceae</taxon>
        <taxon>Ignisphaera</taxon>
    </lineage>
</organism>
<dbReference type="AlphaFoldDB" id="A0ABD4Z4J6"/>
<evidence type="ECO:0000256" key="1">
    <source>
        <dbReference type="SAM" id="Phobius"/>
    </source>
</evidence>
<feature type="transmembrane region" description="Helical" evidence="1">
    <location>
        <begin position="6"/>
        <end position="27"/>
    </location>
</feature>
<reference evidence="2 3" key="1">
    <citation type="submission" date="2023-05" db="EMBL/GenBank/DDBJ databases">
        <title>A new hyperthermophilic archaea 'Ignisphaera cupida' sp. nov. and description of the family 'Ignisphaeraceae' fam. nov.</title>
        <authorList>
            <person name="Podosokorskaya O.A."/>
            <person name="Elcheninov A.G."/>
            <person name="Klukina A."/>
            <person name="Merkel A.Y."/>
        </authorList>
    </citation>
    <scope>NUCLEOTIDE SEQUENCE [LARGE SCALE GENOMIC DNA]</scope>
    <source>
        <strain evidence="2 3">4213-co</strain>
    </source>
</reference>
<protein>
    <submittedName>
        <fullName evidence="2">Uncharacterized protein</fullName>
    </submittedName>
</protein>
<evidence type="ECO:0000313" key="2">
    <source>
        <dbReference type="EMBL" id="MDK6027912.1"/>
    </source>
</evidence>
<name>A0ABD4Z4J6_9CREN</name>
<keyword evidence="1" id="KW-0472">Membrane</keyword>
<evidence type="ECO:0000313" key="3">
    <source>
        <dbReference type="Proteomes" id="UP001529235"/>
    </source>
</evidence>
<gene>
    <name evidence="2" type="ORF">QPL79_00835</name>
</gene>
<comment type="caution">
    <text evidence="2">The sequence shown here is derived from an EMBL/GenBank/DDBJ whole genome shotgun (WGS) entry which is preliminary data.</text>
</comment>
<dbReference type="EMBL" id="JASNVW010000001">
    <property type="protein sequence ID" value="MDK6027912.1"/>
    <property type="molecule type" value="Genomic_DNA"/>
</dbReference>
<keyword evidence="1" id="KW-0812">Transmembrane</keyword>
<accession>A0ABD4Z4J6</accession>
<dbReference type="Proteomes" id="UP001529235">
    <property type="component" value="Unassembled WGS sequence"/>
</dbReference>
<sequence>MIDETLLSTITILASIISSVSALVYWLDKRFNSIDNRIEKLENAFLQFSEILISTLEAKNVLSSAEALILRGAVKSLLPTPKSKYYTREVYERLLQLLDKDPNDYTMADIEEMERIADLIEMEGFESGRKDLKQYAWKLRYFAMIAKVVFVYPKLRKAQTRSTQ</sequence>
<keyword evidence="1" id="KW-1133">Transmembrane helix</keyword>
<keyword evidence="3" id="KW-1185">Reference proteome</keyword>
<proteinExistence type="predicted"/>
<dbReference type="RefSeq" id="WP_285272890.1">
    <property type="nucleotide sequence ID" value="NZ_JASNVW010000001.1"/>
</dbReference>